<keyword evidence="1" id="KW-0732">Signal</keyword>
<organism evidence="2">
    <name type="scientific">Octopus kaurna</name>
    <name type="common">Southern sand octopus</name>
    <dbReference type="NCBI Taxonomy" id="243731"/>
    <lineage>
        <taxon>Eukaryota</taxon>
        <taxon>Metazoa</taxon>
        <taxon>Spiralia</taxon>
        <taxon>Lophotrochozoa</taxon>
        <taxon>Mollusca</taxon>
        <taxon>Cephalopoda</taxon>
        <taxon>Coleoidea</taxon>
        <taxon>Octopodiformes</taxon>
        <taxon>Octopoda</taxon>
        <taxon>Incirrata</taxon>
        <taxon>Octopodidae</taxon>
        <taxon>Octopus</taxon>
    </lineage>
</organism>
<name>B6Z1Y9_OCTKA</name>
<protein>
    <submittedName>
        <fullName evidence="2">NP2</fullName>
    </submittedName>
</protein>
<sequence length="147" mass="16567">MKSIVFLCFLLVGIVSSDGSCEDEAKTACPDAMGTYPLVKTMKDMCNRLSMIRSCMEQRKLGCFEHFDEEYERKCKRVHLPDHPCVSLAEKVCGDAMGTYPDIKSTVQLCYRTHMFKGCMQAKNPDCVNYFDLTAQKTCSLAVLYSA</sequence>
<dbReference type="EMBL" id="EU790612">
    <property type="protein sequence ID" value="ACJ22658.1"/>
    <property type="molecule type" value="mRNA"/>
</dbReference>
<feature type="chain" id="PRO_5002850289" evidence="1">
    <location>
        <begin position="20"/>
        <end position="147"/>
    </location>
</feature>
<accession>B6Z1Y9</accession>
<evidence type="ECO:0000256" key="1">
    <source>
        <dbReference type="SAM" id="SignalP"/>
    </source>
</evidence>
<reference evidence="2" key="1">
    <citation type="journal article" date="2009" name="J. Mol. Evol.">
        <title>Tentacles of venom: toxic protein convergence in the Kingdom Animalia.</title>
        <authorList>
            <person name="Fry B.G."/>
            <person name="Roelants K."/>
            <person name="Norman J.A."/>
        </authorList>
    </citation>
    <scope>NUCLEOTIDE SEQUENCE</scope>
    <source>
        <strain evidence="2">OCKA4B0002C06</strain>
        <tissue evidence="2">Posterior saliva</tissue>
    </source>
</reference>
<feature type="signal peptide" evidence="1">
    <location>
        <begin position="1"/>
        <end position="19"/>
    </location>
</feature>
<evidence type="ECO:0000313" key="2">
    <source>
        <dbReference type="EMBL" id="ACJ22658.1"/>
    </source>
</evidence>
<dbReference type="AlphaFoldDB" id="B6Z1Y9"/>
<proteinExistence type="evidence at transcript level"/>